<sequence>MTTPYQRHPAAPTIRVPVQAVPVSGAPGPYLAAAQTRAATYSAATRHLCAGAYLDAEFRRISLREVYYQAKRMVAPSYGFDLGTVLLHCLRARNVAFLRDLALVAVLLIGLVAAPLAFLVALGLLWLASLGVEAYRVLRDAVRRVRADGQFDAMRTLTRLGMLLVRFLVGYAVLSIFSFMMIESFVSSGFRDDTWAEVQVVGTVMLLLFVYAVPLAANMFVQVQLGTLTPNGSFATAPRGERFDEIAYQQHGNQVVYSGYWPFVGSGDLVGHWSFAQRLMRPSSVFHEPVTEARREFASPPFTAQQLVDTIRESLRPFASEAEPERRLPALTVEDRVFVAGTEISHLVPHTPPDRMAQVVRYPTNPARHYLVCQVVSWDGELVTTVYVHVAVQGRMLFLELVSTGLPPCDERYRVVDQVGGTGPAAYGRAALDAILETPRTAAGALGNLVRTGLDVLAGTIAGAGSPADRAVTRGYDYGARVSVRDLGRSVEERHHLQAQDIDKYVQLIQRRVMATVLDFLDGQGVDTTEFSERAVNILNAGAIHTGTGNINLAGPGVGNQTNNHSGPARPGGKK</sequence>
<gene>
    <name evidence="3" type="ORF">Psuf_009710</name>
</gene>
<keyword evidence="2" id="KW-1133">Transmembrane helix</keyword>
<keyword evidence="4" id="KW-1185">Reference proteome</keyword>
<evidence type="ECO:0000313" key="3">
    <source>
        <dbReference type="EMBL" id="BCB83658.1"/>
    </source>
</evidence>
<feature type="transmembrane region" description="Helical" evidence="2">
    <location>
        <begin position="198"/>
        <end position="221"/>
    </location>
</feature>
<evidence type="ECO:0000256" key="1">
    <source>
        <dbReference type="SAM" id="MobiDB-lite"/>
    </source>
</evidence>
<evidence type="ECO:0000313" key="4">
    <source>
        <dbReference type="Proteomes" id="UP000503011"/>
    </source>
</evidence>
<dbReference type="Proteomes" id="UP000503011">
    <property type="component" value="Chromosome"/>
</dbReference>
<keyword evidence="2" id="KW-0472">Membrane</keyword>
<reference evidence="3 4" key="1">
    <citation type="submission" date="2020-03" db="EMBL/GenBank/DDBJ databases">
        <title>Whole genome shotgun sequence of Phytohabitans suffuscus NBRC 105367.</title>
        <authorList>
            <person name="Komaki H."/>
            <person name="Tamura T."/>
        </authorList>
    </citation>
    <scope>NUCLEOTIDE SEQUENCE [LARGE SCALE GENOMIC DNA]</scope>
    <source>
        <strain evidence="3 4">NBRC 105367</strain>
    </source>
</reference>
<feature type="transmembrane region" description="Helical" evidence="2">
    <location>
        <begin position="101"/>
        <end position="128"/>
    </location>
</feature>
<dbReference type="EMBL" id="AP022871">
    <property type="protein sequence ID" value="BCB83658.1"/>
    <property type="molecule type" value="Genomic_DNA"/>
</dbReference>
<evidence type="ECO:0000256" key="2">
    <source>
        <dbReference type="SAM" id="Phobius"/>
    </source>
</evidence>
<organism evidence="3 4">
    <name type="scientific">Phytohabitans suffuscus</name>
    <dbReference type="NCBI Taxonomy" id="624315"/>
    <lineage>
        <taxon>Bacteria</taxon>
        <taxon>Bacillati</taxon>
        <taxon>Actinomycetota</taxon>
        <taxon>Actinomycetes</taxon>
        <taxon>Micromonosporales</taxon>
        <taxon>Micromonosporaceae</taxon>
    </lineage>
</organism>
<dbReference type="KEGG" id="psuu:Psuf_009710"/>
<feature type="transmembrane region" description="Helical" evidence="2">
    <location>
        <begin position="163"/>
        <end position="186"/>
    </location>
</feature>
<accession>A0A6F8YCF6</accession>
<reference evidence="3 4" key="2">
    <citation type="submission" date="2020-03" db="EMBL/GenBank/DDBJ databases">
        <authorList>
            <person name="Ichikawa N."/>
            <person name="Kimura A."/>
            <person name="Kitahashi Y."/>
            <person name="Uohara A."/>
        </authorList>
    </citation>
    <scope>NUCLEOTIDE SEQUENCE [LARGE SCALE GENOMIC DNA]</scope>
    <source>
        <strain evidence="3 4">NBRC 105367</strain>
    </source>
</reference>
<protein>
    <submittedName>
        <fullName evidence="3">Uncharacterized protein</fullName>
    </submittedName>
</protein>
<proteinExistence type="predicted"/>
<keyword evidence="2" id="KW-0812">Transmembrane</keyword>
<name>A0A6F8YCF6_9ACTN</name>
<dbReference type="RefSeq" id="WP_173154226.1">
    <property type="nucleotide sequence ID" value="NZ_AP022871.1"/>
</dbReference>
<feature type="region of interest" description="Disordered" evidence="1">
    <location>
        <begin position="554"/>
        <end position="575"/>
    </location>
</feature>
<dbReference type="AlphaFoldDB" id="A0A6F8YCF6"/>